<dbReference type="STRING" id="582851.GCA_900162665_02750"/>
<evidence type="ECO:0000259" key="5">
    <source>
        <dbReference type="Pfam" id="PF01266"/>
    </source>
</evidence>
<dbReference type="Gene3D" id="3.50.50.60">
    <property type="entry name" value="FAD/NAD(P)-binding domain"/>
    <property type="match status" value="1"/>
</dbReference>
<evidence type="ECO:0000256" key="3">
    <source>
        <dbReference type="ARBA" id="ARBA00022630"/>
    </source>
</evidence>
<evidence type="ECO:0000256" key="2">
    <source>
        <dbReference type="ARBA" id="ARBA00009410"/>
    </source>
</evidence>
<evidence type="ECO:0000313" key="6">
    <source>
        <dbReference type="EMBL" id="GEN85779.1"/>
    </source>
</evidence>
<dbReference type="EMBL" id="BJYM01000002">
    <property type="protein sequence ID" value="GEN85779.1"/>
    <property type="molecule type" value="Genomic_DNA"/>
</dbReference>
<dbReference type="SUPFAM" id="SSF51905">
    <property type="entry name" value="FAD/NAD(P)-binding domain"/>
    <property type="match status" value="1"/>
</dbReference>
<dbReference type="PANTHER" id="PTHR13847">
    <property type="entry name" value="SARCOSINE DEHYDROGENASE-RELATED"/>
    <property type="match status" value="1"/>
</dbReference>
<reference evidence="6 7" key="1">
    <citation type="submission" date="2019-07" db="EMBL/GenBank/DDBJ databases">
        <title>Whole genome shotgun sequence of Oceanobacillus sojae NBRC 105379.</title>
        <authorList>
            <person name="Hosoyama A."/>
            <person name="Uohara A."/>
            <person name="Ohji S."/>
            <person name="Ichikawa N."/>
        </authorList>
    </citation>
    <scope>NUCLEOTIDE SEQUENCE [LARGE SCALE GENOMIC DNA]</scope>
    <source>
        <strain evidence="6 7">NBRC 105379</strain>
    </source>
</reference>
<keyword evidence="3" id="KW-0285">Flavoprotein</keyword>
<dbReference type="GO" id="GO:0016491">
    <property type="term" value="F:oxidoreductase activity"/>
    <property type="evidence" value="ECO:0007669"/>
    <property type="project" value="UniProtKB-KW"/>
</dbReference>
<dbReference type="GO" id="GO:0005737">
    <property type="term" value="C:cytoplasm"/>
    <property type="evidence" value="ECO:0007669"/>
    <property type="project" value="TreeGrafter"/>
</dbReference>
<dbReference type="Pfam" id="PF01266">
    <property type="entry name" value="DAO"/>
    <property type="match status" value="1"/>
</dbReference>
<name>A0A511ZEA7_9BACI</name>
<dbReference type="Gene3D" id="3.30.9.10">
    <property type="entry name" value="D-Amino Acid Oxidase, subunit A, domain 2"/>
    <property type="match status" value="1"/>
</dbReference>
<organism evidence="6 7">
    <name type="scientific">Oceanobacillus sojae</name>
    <dbReference type="NCBI Taxonomy" id="582851"/>
    <lineage>
        <taxon>Bacteria</taxon>
        <taxon>Bacillati</taxon>
        <taxon>Bacillota</taxon>
        <taxon>Bacilli</taxon>
        <taxon>Bacillales</taxon>
        <taxon>Bacillaceae</taxon>
        <taxon>Oceanobacillus</taxon>
    </lineage>
</organism>
<comment type="cofactor">
    <cofactor evidence="1">
        <name>FAD</name>
        <dbReference type="ChEBI" id="CHEBI:57692"/>
    </cofactor>
</comment>
<dbReference type="AlphaFoldDB" id="A0A511ZEA7"/>
<proteinExistence type="inferred from homology"/>
<dbReference type="InterPro" id="IPR006076">
    <property type="entry name" value="FAD-dep_OxRdtase"/>
</dbReference>
<accession>A0A511ZEA7</accession>
<comment type="caution">
    <text evidence="6">The sequence shown here is derived from an EMBL/GenBank/DDBJ whole genome shotgun (WGS) entry which is preliminary data.</text>
</comment>
<dbReference type="OrthoDB" id="9805337at2"/>
<protein>
    <submittedName>
        <fullName evidence="6">Oxidoreductase</fullName>
    </submittedName>
</protein>
<evidence type="ECO:0000256" key="4">
    <source>
        <dbReference type="ARBA" id="ARBA00023002"/>
    </source>
</evidence>
<dbReference type="RefSeq" id="WP_147208324.1">
    <property type="nucleotide sequence ID" value="NZ_BJYM01000002.1"/>
</dbReference>
<dbReference type="InterPro" id="IPR036188">
    <property type="entry name" value="FAD/NAD-bd_sf"/>
</dbReference>
<keyword evidence="7" id="KW-1185">Reference proteome</keyword>
<sequence>MSKPYVIIGGGILGASTAFYLSKQGTEVILIDRHDKGQATDAAAGIICPWISQRRNKKWYHIAKNGAAIYPSLIADLESLGEKDTGYRQVGALSLHTDSKKLDGMEERAHKRREDAPEIGDITRLNAEETHSRFPILDKDYQAVFISGAARVDGRKLLKALKNAAEANGAVLLSGNAELYASENTITGVKYNGEIIDAEKVILASGAWMKETIEPLGIRLDVSFQRAQIMHLEIPALQTADWPVVMPPGSKYLLSQDDNRFVIGSTHEDKIDFDYRVTAAAVHEILDQGLAIAPDLAEATILETRVGFRPYTPGFLPVIGELPGYQDVLLANGLGSSGLTMGPYLGQQLAKLALNEKLDIDLNHYDVTSALITNEA</sequence>
<evidence type="ECO:0000313" key="7">
    <source>
        <dbReference type="Proteomes" id="UP000321558"/>
    </source>
</evidence>
<evidence type="ECO:0000256" key="1">
    <source>
        <dbReference type="ARBA" id="ARBA00001974"/>
    </source>
</evidence>
<comment type="similarity">
    <text evidence="2">Belongs to the DadA oxidoreductase family.</text>
</comment>
<gene>
    <name evidence="6" type="primary">dadA</name>
    <name evidence="6" type="ORF">OSO01_05180</name>
</gene>
<dbReference type="Proteomes" id="UP000321558">
    <property type="component" value="Unassembled WGS sequence"/>
</dbReference>
<dbReference type="PANTHER" id="PTHR13847:SF286">
    <property type="entry name" value="D-AMINO ACID DEHYDROGENASE"/>
    <property type="match status" value="1"/>
</dbReference>
<feature type="domain" description="FAD dependent oxidoreductase" evidence="5">
    <location>
        <begin position="5"/>
        <end position="352"/>
    </location>
</feature>
<dbReference type="SUPFAM" id="SSF54373">
    <property type="entry name" value="FAD-linked reductases, C-terminal domain"/>
    <property type="match status" value="1"/>
</dbReference>
<keyword evidence="4" id="KW-0560">Oxidoreductase</keyword>